<evidence type="ECO:0000256" key="1">
    <source>
        <dbReference type="SAM" id="SignalP"/>
    </source>
</evidence>
<gene>
    <name evidence="2" type="ORF">H9928_01705</name>
</gene>
<feature type="chain" id="PRO_5037069837" evidence="1">
    <location>
        <begin position="26"/>
        <end position="528"/>
    </location>
</feature>
<dbReference type="CDD" id="cd12871">
    <property type="entry name" value="Bacuni_01323_like"/>
    <property type="match status" value="1"/>
</dbReference>
<name>A0A948TL27_9BACT</name>
<dbReference type="EMBL" id="JAHLFJ010000019">
    <property type="protein sequence ID" value="MBU3855274.1"/>
    <property type="molecule type" value="Genomic_DNA"/>
</dbReference>
<evidence type="ECO:0000313" key="3">
    <source>
        <dbReference type="Proteomes" id="UP000784286"/>
    </source>
</evidence>
<reference evidence="2" key="2">
    <citation type="submission" date="2021-04" db="EMBL/GenBank/DDBJ databases">
        <authorList>
            <person name="Gilroy R."/>
        </authorList>
    </citation>
    <scope>NUCLEOTIDE SEQUENCE</scope>
    <source>
        <strain evidence="2">8470</strain>
    </source>
</reference>
<feature type="signal peptide" evidence="1">
    <location>
        <begin position="1"/>
        <end position="25"/>
    </location>
</feature>
<evidence type="ECO:0000313" key="2">
    <source>
        <dbReference type="EMBL" id="MBU3855274.1"/>
    </source>
</evidence>
<dbReference type="AlphaFoldDB" id="A0A948TL27"/>
<dbReference type="Gene3D" id="2.40.160.190">
    <property type="match status" value="1"/>
</dbReference>
<proteinExistence type="predicted"/>
<keyword evidence="1" id="KW-0732">Signal</keyword>
<accession>A0A948TL27</accession>
<sequence>MKKYCKIPFLVLLAVLTVPCFFSCSDDTEDVVVNMNPPQYESVSGKYEITDSSSPYASIELGASGDYVVIKRSGGYAVSSLQKGNLFSRKAPASRAVTYDNVVYGTYIQIDDETFNLEGFGVIQLKSNGGQGITDVIIKPNGGNEMTFAVKKAETMGDDDLTNALCRTWKVTNIHERGYDSYDGEYDDTYTPDEYYGAISEVMFSKSGTFLSFYNDNEIEAHFWKWENQGERQIRYSWDNVWNNDDEEGNFTVNFSSDNRLTIHEYYRDYETGEWYESTVELVEKNPSGSDGDEGDVTVPTDRTPVERVFTGKLVSEVDDHGLDKFVYENGFLTQVDDGDGYKITFEYYYLDPDKQTSDPDVRYTRERADGSVSYIYDVWLNELGFARRIDSKHNDEYGGFEFQSTCEYDEEGHLVYMNEGREEREYSLVWTDGDISHIDIQGSHTQSTDFSYSETLNDNNLMFFYDIYDMDIEELKYLYWAGLLGVSPKHLVTMSNSDDEHYQFEWESDKVLYRSDGGNSWTDLIHL</sequence>
<protein>
    <submittedName>
        <fullName evidence="2">DUF4595 domain-containing protein</fullName>
    </submittedName>
</protein>
<comment type="caution">
    <text evidence="2">The sequence shown here is derived from an EMBL/GenBank/DDBJ whole genome shotgun (WGS) entry which is preliminary data.</text>
</comment>
<organism evidence="2 3">
    <name type="scientific">Candidatus Phocaeicola excrementipullorum</name>
    <dbReference type="NCBI Taxonomy" id="2838731"/>
    <lineage>
        <taxon>Bacteria</taxon>
        <taxon>Pseudomonadati</taxon>
        <taxon>Bacteroidota</taxon>
        <taxon>Bacteroidia</taxon>
        <taxon>Bacteroidales</taxon>
        <taxon>Bacteroidaceae</taxon>
        <taxon>Phocaeicola</taxon>
    </lineage>
</organism>
<dbReference type="Proteomes" id="UP000784286">
    <property type="component" value="Unassembled WGS sequence"/>
</dbReference>
<reference evidence="2" key="1">
    <citation type="journal article" date="2021" name="PeerJ">
        <title>Extensive microbial diversity within the chicken gut microbiome revealed by metagenomics and culture.</title>
        <authorList>
            <person name="Gilroy R."/>
            <person name="Ravi A."/>
            <person name="Getino M."/>
            <person name="Pursley I."/>
            <person name="Horton D.L."/>
            <person name="Alikhan N.F."/>
            <person name="Baker D."/>
            <person name="Gharbi K."/>
            <person name="Hall N."/>
            <person name="Watson M."/>
            <person name="Adriaenssens E.M."/>
            <person name="Foster-Nyarko E."/>
            <person name="Jarju S."/>
            <person name="Secka A."/>
            <person name="Antonio M."/>
            <person name="Oren A."/>
            <person name="Chaudhuri R.R."/>
            <person name="La Ragione R."/>
            <person name="Hildebrand F."/>
            <person name="Pallen M.J."/>
        </authorList>
    </citation>
    <scope>NUCLEOTIDE SEQUENCE</scope>
    <source>
        <strain evidence="2">8470</strain>
    </source>
</reference>